<evidence type="ECO:0000313" key="2">
    <source>
        <dbReference type="Proteomes" id="UP000663853"/>
    </source>
</evidence>
<accession>A0A8H2XTZ5</accession>
<name>A0A8H2XTZ5_9AGAM</name>
<dbReference type="AlphaFoldDB" id="A0A8H2XTZ5"/>
<organism evidence="1 2">
    <name type="scientific">Rhizoctonia solani</name>
    <dbReference type="NCBI Taxonomy" id="456999"/>
    <lineage>
        <taxon>Eukaryota</taxon>
        <taxon>Fungi</taxon>
        <taxon>Dikarya</taxon>
        <taxon>Basidiomycota</taxon>
        <taxon>Agaricomycotina</taxon>
        <taxon>Agaricomycetes</taxon>
        <taxon>Cantharellales</taxon>
        <taxon>Ceratobasidiaceae</taxon>
        <taxon>Rhizoctonia</taxon>
    </lineage>
</organism>
<dbReference type="Proteomes" id="UP000663853">
    <property type="component" value="Unassembled WGS sequence"/>
</dbReference>
<evidence type="ECO:0000313" key="1">
    <source>
        <dbReference type="EMBL" id="CAE6435172.1"/>
    </source>
</evidence>
<dbReference type="EMBL" id="CAJMXA010000549">
    <property type="protein sequence ID" value="CAE6435172.1"/>
    <property type="molecule type" value="Genomic_DNA"/>
</dbReference>
<comment type="caution">
    <text evidence="1">The sequence shown here is derived from an EMBL/GenBank/DDBJ whole genome shotgun (WGS) entry which is preliminary data.</text>
</comment>
<reference evidence="1" key="1">
    <citation type="submission" date="2021-01" db="EMBL/GenBank/DDBJ databases">
        <authorList>
            <person name="Kaushik A."/>
        </authorList>
    </citation>
    <scope>NUCLEOTIDE SEQUENCE</scope>
    <source>
        <strain evidence="1">AG6-10EEA</strain>
    </source>
</reference>
<protein>
    <submittedName>
        <fullName evidence="1">Uncharacterized protein</fullName>
    </submittedName>
</protein>
<gene>
    <name evidence="1" type="ORF">RDB_LOCUS29276</name>
</gene>
<sequence>MLDQEIQKFGQISAALDESQSRAIEAQERVRQVDNYHTGLGEALHPQSKATFSKKTNKQPGFEKQMLRTYLEQQAMIDIRAQIDRSNQNQNGRESSKACDVPRETVEPRIQLGSPMKRLLTSTFISERKQLYRDYKTFELDLRTFLYQNVPGLEVRRDFRQRDLPQLDGTMVVPHKLLRVPFISLENSQDALDLARINPSWRGTGSRNDYVVIRGDESEPIWFAQLLDVFALSFQGQDLQIAHIKRFRTRPQRSKQTGYIELDDYNVHNFIYVDSIIRTCVILSPGITPHRRVVADLVDADMYFRLLDFK</sequence>
<proteinExistence type="predicted"/>